<protein>
    <recommendedName>
        <fullName evidence="2">BAH domain-containing protein</fullName>
    </recommendedName>
</protein>
<dbReference type="InterPro" id="IPR043151">
    <property type="entry name" value="BAH_sf"/>
</dbReference>
<accession>A0A9P5T776</accession>
<name>A0A9P5T776_9AGAM</name>
<sequence>MRYDQTLTIKKPQSRRRRSFSKRRKNSNASVPTSDQWKSWKPMQFCAVEDSRNGERIIFRTGENILVLNHDWFPNEHYDLCDSWVGKIVDIRGNSPRNTWVIVQWYFSGKDIAEHEKAQKAGGGVGKGTSSYGKFERSLSQDRQVISTLSINGKAIVVDYDETAPLQEPISSECFYTRRTYNSLFGSVMPAFDPSIACRCKRHYNPDEADLMRFCPRDGCRHWCHESCLRENGFVSNKSPDERTQDFLDLPQAQVGRIPPDLLRLACTSIVKGGPTHGVAGNVKVVCEAREWVRLYASTPSSECRPGLLLRDITLDRWLDGLDGVEVEDLIYPDDESYFARKKVQTEAESLPYVCSHCEKPI</sequence>
<reference evidence="3" key="1">
    <citation type="submission" date="2019-10" db="EMBL/GenBank/DDBJ databases">
        <authorList>
            <consortium name="DOE Joint Genome Institute"/>
            <person name="Kuo A."/>
            <person name="Miyauchi S."/>
            <person name="Kiss E."/>
            <person name="Drula E."/>
            <person name="Kohler A."/>
            <person name="Sanchez-Garcia M."/>
            <person name="Andreopoulos B."/>
            <person name="Barry K.W."/>
            <person name="Bonito G."/>
            <person name="Buee M."/>
            <person name="Carver A."/>
            <person name="Chen C."/>
            <person name="Cichocki N."/>
            <person name="Clum A."/>
            <person name="Culley D."/>
            <person name="Crous P.W."/>
            <person name="Fauchery L."/>
            <person name="Girlanda M."/>
            <person name="Hayes R."/>
            <person name="Keri Z."/>
            <person name="LaButti K."/>
            <person name="Lipzen A."/>
            <person name="Lombard V."/>
            <person name="Magnuson J."/>
            <person name="Maillard F."/>
            <person name="Morin E."/>
            <person name="Murat C."/>
            <person name="Nolan M."/>
            <person name="Ohm R."/>
            <person name="Pangilinan J."/>
            <person name="Pereira M."/>
            <person name="Perotto S."/>
            <person name="Peter M."/>
            <person name="Riley R."/>
            <person name="Sitrit Y."/>
            <person name="Stielow B."/>
            <person name="Szollosi G."/>
            <person name="Zifcakova L."/>
            <person name="Stursova M."/>
            <person name="Spatafora J.W."/>
            <person name="Tedersoo L."/>
            <person name="Vaario L.-M."/>
            <person name="Yamada A."/>
            <person name="Yan M."/>
            <person name="Wang P."/>
            <person name="Xu J."/>
            <person name="Bruns T."/>
            <person name="Baldrian P."/>
            <person name="Vilgalys R."/>
            <person name="Henrissat B."/>
            <person name="Grigoriev I.V."/>
            <person name="Hibbett D."/>
            <person name="Nagy L.G."/>
            <person name="Martin F.M."/>
        </authorList>
    </citation>
    <scope>NUCLEOTIDE SEQUENCE</scope>
    <source>
        <strain evidence="3">Prilba</strain>
    </source>
</reference>
<keyword evidence="4" id="KW-1185">Reference proteome</keyword>
<dbReference type="PROSITE" id="PS51038">
    <property type="entry name" value="BAH"/>
    <property type="match status" value="1"/>
</dbReference>
<reference evidence="3" key="2">
    <citation type="journal article" date="2020" name="Nat. Commun.">
        <title>Large-scale genome sequencing of mycorrhizal fungi provides insights into the early evolution of symbiotic traits.</title>
        <authorList>
            <person name="Miyauchi S."/>
            <person name="Kiss E."/>
            <person name="Kuo A."/>
            <person name="Drula E."/>
            <person name="Kohler A."/>
            <person name="Sanchez-Garcia M."/>
            <person name="Morin E."/>
            <person name="Andreopoulos B."/>
            <person name="Barry K.W."/>
            <person name="Bonito G."/>
            <person name="Buee M."/>
            <person name="Carver A."/>
            <person name="Chen C."/>
            <person name="Cichocki N."/>
            <person name="Clum A."/>
            <person name="Culley D."/>
            <person name="Crous P.W."/>
            <person name="Fauchery L."/>
            <person name="Girlanda M."/>
            <person name="Hayes R.D."/>
            <person name="Keri Z."/>
            <person name="LaButti K."/>
            <person name="Lipzen A."/>
            <person name="Lombard V."/>
            <person name="Magnuson J."/>
            <person name="Maillard F."/>
            <person name="Murat C."/>
            <person name="Nolan M."/>
            <person name="Ohm R.A."/>
            <person name="Pangilinan J."/>
            <person name="Pereira M.F."/>
            <person name="Perotto S."/>
            <person name="Peter M."/>
            <person name="Pfister S."/>
            <person name="Riley R."/>
            <person name="Sitrit Y."/>
            <person name="Stielow J.B."/>
            <person name="Szollosi G."/>
            <person name="Zifcakova L."/>
            <person name="Stursova M."/>
            <person name="Spatafora J.W."/>
            <person name="Tedersoo L."/>
            <person name="Vaario L.M."/>
            <person name="Yamada A."/>
            <person name="Yan M."/>
            <person name="Wang P."/>
            <person name="Xu J."/>
            <person name="Bruns T."/>
            <person name="Baldrian P."/>
            <person name="Vilgalys R."/>
            <person name="Dunand C."/>
            <person name="Henrissat B."/>
            <person name="Grigoriev I.V."/>
            <person name="Hibbett D."/>
            <person name="Nagy L.G."/>
            <person name="Martin F.M."/>
        </authorList>
    </citation>
    <scope>NUCLEOTIDE SEQUENCE</scope>
    <source>
        <strain evidence="3">Prilba</strain>
    </source>
</reference>
<evidence type="ECO:0000313" key="3">
    <source>
        <dbReference type="EMBL" id="KAF8477829.1"/>
    </source>
</evidence>
<dbReference type="AlphaFoldDB" id="A0A9P5T776"/>
<evidence type="ECO:0000259" key="2">
    <source>
        <dbReference type="PROSITE" id="PS51038"/>
    </source>
</evidence>
<organism evidence="3 4">
    <name type="scientific">Russula ochroleuca</name>
    <dbReference type="NCBI Taxonomy" id="152965"/>
    <lineage>
        <taxon>Eukaryota</taxon>
        <taxon>Fungi</taxon>
        <taxon>Dikarya</taxon>
        <taxon>Basidiomycota</taxon>
        <taxon>Agaricomycotina</taxon>
        <taxon>Agaricomycetes</taxon>
        <taxon>Russulales</taxon>
        <taxon>Russulaceae</taxon>
        <taxon>Russula</taxon>
    </lineage>
</organism>
<gene>
    <name evidence="3" type="ORF">DFH94DRAFT_756072</name>
</gene>
<dbReference type="SUPFAM" id="SSF57903">
    <property type="entry name" value="FYVE/PHD zinc finger"/>
    <property type="match status" value="1"/>
</dbReference>
<comment type="caution">
    <text evidence="3">The sequence shown here is derived from an EMBL/GenBank/DDBJ whole genome shotgun (WGS) entry which is preliminary data.</text>
</comment>
<dbReference type="GO" id="GO:0003682">
    <property type="term" value="F:chromatin binding"/>
    <property type="evidence" value="ECO:0007669"/>
    <property type="project" value="InterPro"/>
</dbReference>
<dbReference type="Proteomes" id="UP000759537">
    <property type="component" value="Unassembled WGS sequence"/>
</dbReference>
<evidence type="ECO:0000313" key="4">
    <source>
        <dbReference type="Proteomes" id="UP000759537"/>
    </source>
</evidence>
<feature type="domain" description="BAH" evidence="2">
    <location>
        <begin position="57"/>
        <end position="192"/>
    </location>
</feature>
<dbReference type="PANTHER" id="PTHR46364">
    <property type="entry name" value="OS08G0421900 PROTEIN"/>
    <property type="match status" value="1"/>
</dbReference>
<feature type="compositionally biased region" description="Basic residues" evidence="1">
    <location>
        <begin position="12"/>
        <end position="26"/>
    </location>
</feature>
<dbReference type="Gene3D" id="2.30.30.490">
    <property type="match status" value="1"/>
</dbReference>
<dbReference type="EMBL" id="WHVB01000013">
    <property type="protein sequence ID" value="KAF8477829.1"/>
    <property type="molecule type" value="Genomic_DNA"/>
</dbReference>
<dbReference type="OrthoDB" id="10259622at2759"/>
<proteinExistence type="predicted"/>
<dbReference type="InterPro" id="IPR011011">
    <property type="entry name" value="Znf_FYVE_PHD"/>
</dbReference>
<evidence type="ECO:0000256" key="1">
    <source>
        <dbReference type="SAM" id="MobiDB-lite"/>
    </source>
</evidence>
<feature type="region of interest" description="Disordered" evidence="1">
    <location>
        <begin position="1"/>
        <end position="35"/>
    </location>
</feature>
<dbReference type="InterPro" id="IPR001025">
    <property type="entry name" value="BAH_dom"/>
</dbReference>